<dbReference type="Proteomes" id="UP000585665">
    <property type="component" value="Unassembled WGS sequence"/>
</dbReference>
<dbReference type="EMBL" id="JABXXR010000102">
    <property type="protein sequence ID" value="NVN41224.1"/>
    <property type="molecule type" value="Genomic_DNA"/>
</dbReference>
<comment type="caution">
    <text evidence="1">The sequence shown here is derived from an EMBL/GenBank/DDBJ whole genome shotgun (WGS) entry which is preliminary data.</text>
</comment>
<accession>A0A850PAX8</accession>
<reference evidence="1 2" key="1">
    <citation type="submission" date="2020-06" db="EMBL/GenBank/DDBJ databases">
        <title>Description of novel acetic acid bacteria.</title>
        <authorList>
            <person name="Sombolestani A."/>
        </authorList>
    </citation>
    <scope>NUCLEOTIDE SEQUENCE [LARGE SCALE GENOMIC DNA]</scope>
    <source>
        <strain evidence="1 2">LMG 27010</strain>
    </source>
</reference>
<protein>
    <submittedName>
        <fullName evidence="1">DUF3465 domain-containing protein</fullName>
    </submittedName>
</protein>
<proteinExistence type="predicted"/>
<gene>
    <name evidence="1" type="ORF">HUK82_11720</name>
</gene>
<evidence type="ECO:0000313" key="2">
    <source>
        <dbReference type="Proteomes" id="UP000585665"/>
    </source>
</evidence>
<name>A0A850PAX8_9PROT</name>
<organism evidence="1 2">
    <name type="scientific">Ameyamaea chiangmaiensis</name>
    <dbReference type="NCBI Taxonomy" id="442969"/>
    <lineage>
        <taxon>Bacteria</taxon>
        <taxon>Pseudomonadati</taxon>
        <taxon>Pseudomonadota</taxon>
        <taxon>Alphaproteobacteria</taxon>
        <taxon>Acetobacterales</taxon>
        <taxon>Acetobacteraceae</taxon>
        <taxon>Ameyamaea</taxon>
    </lineage>
</organism>
<dbReference type="AlphaFoldDB" id="A0A850PAX8"/>
<keyword evidence="2" id="KW-1185">Reference proteome</keyword>
<evidence type="ECO:0000313" key="1">
    <source>
        <dbReference type="EMBL" id="NVN41224.1"/>
    </source>
</evidence>
<sequence>MGVRCVAAPGSCGGAVGDTVSVQGSLWNPDVKTLILAALLASTVTLQAAQGQTAPSPRCDNGRFLADQRAFDEGAPRTDRAEHLCGTVVAVAPARHTRSGMHGFFYLSVGQGVSIRIVSDLDRMNAPAWPWVAKGDQVEVVGRYYFDSPRRQGIDWTHHGTGRTWPVEGFVTVNGTTYR</sequence>